<evidence type="ECO:0000313" key="5">
    <source>
        <dbReference type="EMBL" id="MBS8122179.1"/>
    </source>
</evidence>
<gene>
    <name evidence="5" type="ORF">VAMP_152n39</name>
</gene>
<keyword evidence="2 5" id="KW-0808">Transferase</keyword>
<dbReference type="Pfam" id="PF00145">
    <property type="entry name" value="DNA_methylase"/>
    <property type="match status" value="1"/>
</dbReference>
<keyword evidence="6" id="KW-1185">Reference proteome</keyword>
<organism evidence="5 6">
    <name type="scientific">Candidatus Vampirococcus lugosii</name>
    <dbReference type="NCBI Taxonomy" id="2789015"/>
    <lineage>
        <taxon>Bacteria</taxon>
        <taxon>Candidatus Absconditibacteriota</taxon>
        <taxon>Vampirococcus</taxon>
    </lineage>
</organism>
<protein>
    <submittedName>
        <fullName evidence="5">DNA methyltransferase</fullName>
        <ecNumber evidence="5">2.1.1.37</ecNumber>
    </submittedName>
</protein>
<accession>A0ABS5QP94</accession>
<dbReference type="PROSITE" id="PS00094">
    <property type="entry name" value="C5_MTASE_1"/>
    <property type="match status" value="1"/>
</dbReference>
<dbReference type="SUPFAM" id="SSF53335">
    <property type="entry name" value="S-adenosyl-L-methionine-dependent methyltransferases"/>
    <property type="match status" value="1"/>
</dbReference>
<proteinExistence type="predicted"/>
<dbReference type="GO" id="GO:0003886">
    <property type="term" value="F:DNA (cytosine-5-)-methyltransferase activity"/>
    <property type="evidence" value="ECO:0007669"/>
    <property type="project" value="UniProtKB-EC"/>
</dbReference>
<dbReference type="InterPro" id="IPR029063">
    <property type="entry name" value="SAM-dependent_MTases_sf"/>
</dbReference>
<keyword evidence="4" id="KW-0680">Restriction system</keyword>
<dbReference type="EMBL" id="JAEDAM010000050">
    <property type="protein sequence ID" value="MBS8122179.1"/>
    <property type="molecule type" value="Genomic_DNA"/>
</dbReference>
<dbReference type="RefSeq" id="WP_213349486.1">
    <property type="nucleotide sequence ID" value="NZ_JAEDAM010000050.1"/>
</dbReference>
<keyword evidence="1 5" id="KW-0489">Methyltransferase</keyword>
<dbReference type="Proteomes" id="UP000680365">
    <property type="component" value="Unassembled WGS sequence"/>
</dbReference>
<evidence type="ECO:0000256" key="4">
    <source>
        <dbReference type="ARBA" id="ARBA00022747"/>
    </source>
</evidence>
<name>A0ABS5QP94_9BACT</name>
<dbReference type="GO" id="GO:0032259">
    <property type="term" value="P:methylation"/>
    <property type="evidence" value="ECO:0007669"/>
    <property type="project" value="UniProtKB-KW"/>
</dbReference>
<dbReference type="InterPro" id="IPR001525">
    <property type="entry name" value="C5_MeTfrase"/>
</dbReference>
<evidence type="ECO:0000256" key="3">
    <source>
        <dbReference type="ARBA" id="ARBA00022691"/>
    </source>
</evidence>
<dbReference type="Gene3D" id="3.40.50.150">
    <property type="entry name" value="Vaccinia Virus protein VP39"/>
    <property type="match status" value="1"/>
</dbReference>
<dbReference type="InterPro" id="IPR018117">
    <property type="entry name" value="C5_DNA_meth_AS"/>
</dbReference>
<comment type="caution">
    <text evidence="5">The sequence shown here is derived from an EMBL/GenBank/DDBJ whole genome shotgun (WGS) entry which is preliminary data.</text>
</comment>
<evidence type="ECO:0000256" key="1">
    <source>
        <dbReference type="ARBA" id="ARBA00022603"/>
    </source>
</evidence>
<evidence type="ECO:0000256" key="2">
    <source>
        <dbReference type="ARBA" id="ARBA00022679"/>
    </source>
</evidence>
<evidence type="ECO:0000313" key="6">
    <source>
        <dbReference type="Proteomes" id="UP000680365"/>
    </source>
</evidence>
<keyword evidence="3" id="KW-0949">S-adenosyl-L-methionine</keyword>
<dbReference type="EC" id="2.1.1.37" evidence="5"/>
<reference evidence="5 6" key="1">
    <citation type="journal article" date="2021" name="Nat. Commun.">
        <title>Reductive evolution and unique predatory mode in the CPR bacterium Vampirococcus lugosii.</title>
        <authorList>
            <person name="Moreira D."/>
            <person name="Zivanovic Y."/>
            <person name="Lopez-Archilla A.I."/>
            <person name="Iniesto M."/>
            <person name="Lopez-Garcia P."/>
        </authorList>
    </citation>
    <scope>NUCLEOTIDE SEQUENCE [LARGE SCALE GENOMIC DNA]</scope>
    <source>
        <strain evidence="5">Chiprana</strain>
    </source>
</reference>
<sequence length="103" mass="11683">MIKGVSLFANVGIAEFYLKELGIDIVVANELLQKRCDLYTYFYPNSKIICGDITKDEIYYKILENALIQKCNFVIATPPCQGMSVAGKMNEDDPRNSFKYAKI</sequence>